<reference evidence="2 3" key="1">
    <citation type="submission" date="2016-10" db="EMBL/GenBank/DDBJ databases">
        <title>Draft genome sequence of Coniochaeta ligniaria NRRL30616, a lignocellulolytic fungus for bioabatement of inhibitors in plant biomass hydrolysates.</title>
        <authorList>
            <consortium name="DOE Joint Genome Institute"/>
            <person name="Jimenez D.J."/>
            <person name="Hector R.E."/>
            <person name="Riley R."/>
            <person name="Sun H."/>
            <person name="Grigoriev I.V."/>
            <person name="Van Elsas J.D."/>
            <person name="Nichols N.N."/>
        </authorList>
    </citation>
    <scope>NUCLEOTIDE SEQUENCE [LARGE SCALE GENOMIC DNA]</scope>
    <source>
        <strain evidence="2 3">NRRL 30616</strain>
    </source>
</reference>
<accession>A0A1J7JZ72</accession>
<dbReference type="EMBL" id="KV875093">
    <property type="protein sequence ID" value="OIW35448.1"/>
    <property type="molecule type" value="Genomic_DNA"/>
</dbReference>
<dbReference type="AlphaFoldDB" id="A0A1J7JZ72"/>
<sequence length="87" mass="9494">MPHLPPCPHVDGSFEPSSLVRHIAWTLLAGILFRAADIGLVVAPWKSGWRPYYDSERPTYVLPPLATLLVQDACGRSTAMGLLEPIG</sequence>
<name>A0A1J7JZ72_9PEZI</name>
<dbReference type="Proteomes" id="UP000182658">
    <property type="component" value="Unassembled WGS sequence"/>
</dbReference>
<gene>
    <name evidence="2" type="ORF">CONLIGDRAFT_58894</name>
</gene>
<keyword evidence="1" id="KW-0472">Membrane</keyword>
<organism evidence="2 3">
    <name type="scientific">Coniochaeta ligniaria NRRL 30616</name>
    <dbReference type="NCBI Taxonomy" id="1408157"/>
    <lineage>
        <taxon>Eukaryota</taxon>
        <taxon>Fungi</taxon>
        <taxon>Dikarya</taxon>
        <taxon>Ascomycota</taxon>
        <taxon>Pezizomycotina</taxon>
        <taxon>Sordariomycetes</taxon>
        <taxon>Sordariomycetidae</taxon>
        <taxon>Coniochaetales</taxon>
        <taxon>Coniochaetaceae</taxon>
        <taxon>Coniochaeta</taxon>
    </lineage>
</organism>
<dbReference type="InParanoid" id="A0A1J7JZ72"/>
<evidence type="ECO:0000313" key="3">
    <source>
        <dbReference type="Proteomes" id="UP000182658"/>
    </source>
</evidence>
<evidence type="ECO:0000256" key="1">
    <source>
        <dbReference type="SAM" id="Phobius"/>
    </source>
</evidence>
<protein>
    <submittedName>
        <fullName evidence="2">Uncharacterized protein</fullName>
    </submittedName>
</protein>
<keyword evidence="1" id="KW-0812">Transmembrane</keyword>
<proteinExistence type="predicted"/>
<evidence type="ECO:0000313" key="2">
    <source>
        <dbReference type="EMBL" id="OIW35448.1"/>
    </source>
</evidence>
<keyword evidence="3" id="KW-1185">Reference proteome</keyword>
<keyword evidence="1" id="KW-1133">Transmembrane helix</keyword>
<feature type="transmembrane region" description="Helical" evidence="1">
    <location>
        <begin position="23"/>
        <end position="43"/>
    </location>
</feature>